<dbReference type="AlphaFoldDB" id="A0A2P2MI77"/>
<dbReference type="EMBL" id="GGEC01049445">
    <property type="protein sequence ID" value="MBX29929.1"/>
    <property type="molecule type" value="Transcribed_RNA"/>
</dbReference>
<evidence type="ECO:0000313" key="1">
    <source>
        <dbReference type="EMBL" id="MBX29934.1"/>
    </source>
</evidence>
<accession>A0A2P2MI77</accession>
<dbReference type="EMBL" id="GGEC01049450">
    <property type="protein sequence ID" value="MBX29934.1"/>
    <property type="molecule type" value="Transcribed_RNA"/>
</dbReference>
<proteinExistence type="predicted"/>
<reference evidence="1" key="1">
    <citation type="submission" date="2018-02" db="EMBL/GenBank/DDBJ databases">
        <title>Rhizophora mucronata_Transcriptome.</title>
        <authorList>
            <person name="Meera S.P."/>
            <person name="Sreeshan A."/>
            <person name="Augustine A."/>
        </authorList>
    </citation>
    <scope>NUCLEOTIDE SEQUENCE</scope>
    <source>
        <tissue evidence="1">Leaf</tissue>
    </source>
</reference>
<organism evidence="1">
    <name type="scientific">Rhizophora mucronata</name>
    <name type="common">Asiatic mangrove</name>
    <dbReference type="NCBI Taxonomy" id="61149"/>
    <lineage>
        <taxon>Eukaryota</taxon>
        <taxon>Viridiplantae</taxon>
        <taxon>Streptophyta</taxon>
        <taxon>Embryophyta</taxon>
        <taxon>Tracheophyta</taxon>
        <taxon>Spermatophyta</taxon>
        <taxon>Magnoliopsida</taxon>
        <taxon>eudicotyledons</taxon>
        <taxon>Gunneridae</taxon>
        <taxon>Pentapetalae</taxon>
        <taxon>rosids</taxon>
        <taxon>fabids</taxon>
        <taxon>Malpighiales</taxon>
        <taxon>Rhizophoraceae</taxon>
        <taxon>Rhizophora</taxon>
    </lineage>
</organism>
<sequence length="73" mass="8711">MRHKVMKQNSQIKTSYRCPNKFKLSNIEKIMQIFSSNLVNHQLTKFKKGTQLLLQLRHLSTIVNHYNWPHSCT</sequence>
<name>A0A2P2MI77_RHIMU</name>
<protein>
    <submittedName>
        <fullName evidence="1">Uncharacterized protein MANES_04G043800</fullName>
    </submittedName>
</protein>